<proteinExistence type="predicted"/>
<dbReference type="EMBL" id="CAJVPZ010011632">
    <property type="protein sequence ID" value="CAG8632009.1"/>
    <property type="molecule type" value="Genomic_DNA"/>
</dbReference>
<gene>
    <name evidence="1" type="ORF">RFULGI_LOCUS7752</name>
</gene>
<dbReference type="Proteomes" id="UP000789396">
    <property type="component" value="Unassembled WGS sequence"/>
</dbReference>
<comment type="caution">
    <text evidence="1">The sequence shown here is derived from an EMBL/GenBank/DDBJ whole genome shotgun (WGS) entry which is preliminary data.</text>
</comment>
<protein>
    <submittedName>
        <fullName evidence="1">8322_t:CDS:1</fullName>
    </submittedName>
</protein>
<feature type="non-terminal residue" evidence="1">
    <location>
        <position position="68"/>
    </location>
</feature>
<dbReference type="AlphaFoldDB" id="A0A9N9DBB3"/>
<accession>A0A9N9DBB3</accession>
<organism evidence="1 2">
    <name type="scientific">Racocetra fulgida</name>
    <dbReference type="NCBI Taxonomy" id="60492"/>
    <lineage>
        <taxon>Eukaryota</taxon>
        <taxon>Fungi</taxon>
        <taxon>Fungi incertae sedis</taxon>
        <taxon>Mucoromycota</taxon>
        <taxon>Glomeromycotina</taxon>
        <taxon>Glomeromycetes</taxon>
        <taxon>Diversisporales</taxon>
        <taxon>Gigasporaceae</taxon>
        <taxon>Racocetra</taxon>
    </lineage>
</organism>
<keyword evidence="2" id="KW-1185">Reference proteome</keyword>
<reference evidence="1" key="1">
    <citation type="submission" date="2021-06" db="EMBL/GenBank/DDBJ databases">
        <authorList>
            <person name="Kallberg Y."/>
            <person name="Tangrot J."/>
            <person name="Rosling A."/>
        </authorList>
    </citation>
    <scope>NUCLEOTIDE SEQUENCE</scope>
    <source>
        <strain evidence="1">IN212</strain>
    </source>
</reference>
<evidence type="ECO:0000313" key="1">
    <source>
        <dbReference type="EMBL" id="CAG8632009.1"/>
    </source>
</evidence>
<evidence type="ECO:0000313" key="2">
    <source>
        <dbReference type="Proteomes" id="UP000789396"/>
    </source>
</evidence>
<dbReference type="OrthoDB" id="2448412at2759"/>
<sequence length="68" mass="8362">MQNNKEMYYVKELIRDSHTKSKDGKTLLDVLYYIWVLEKDDKFLLTRYITKKIEEAKSLKNNINKYIW</sequence>
<name>A0A9N9DBB3_9GLOM</name>